<sequence length="127" mass="13775">MEKSDLSFRAESLPIPLQELCWKFSKTREADAKDVGMAPDYGPAPADDMMGSAAKGGACACLFKEPTAFIENSIAVARPDFFILARPVKTLPLACVDAATAWKARFVTYFPRRPCPACCQCGDLGHL</sequence>
<organism evidence="1 2">
    <name type="scientific">Maricaulis virginensis</name>
    <dbReference type="NCBI Taxonomy" id="144022"/>
    <lineage>
        <taxon>Bacteria</taxon>
        <taxon>Pseudomonadati</taxon>
        <taxon>Pseudomonadota</taxon>
        <taxon>Alphaproteobacteria</taxon>
        <taxon>Maricaulales</taxon>
        <taxon>Maricaulaceae</taxon>
        <taxon>Maricaulis</taxon>
    </lineage>
</organism>
<accession>A0A9W6IMJ1</accession>
<gene>
    <name evidence="1" type="ORF">GCM10017621_17720</name>
</gene>
<dbReference type="EMBL" id="BSFE01000004">
    <property type="protein sequence ID" value="GLK52264.1"/>
    <property type="molecule type" value="Genomic_DNA"/>
</dbReference>
<name>A0A9W6IMJ1_9PROT</name>
<proteinExistence type="predicted"/>
<dbReference type="AlphaFoldDB" id="A0A9W6IMJ1"/>
<evidence type="ECO:0000313" key="2">
    <source>
        <dbReference type="Proteomes" id="UP001143486"/>
    </source>
</evidence>
<keyword evidence="2" id="KW-1185">Reference proteome</keyword>
<comment type="caution">
    <text evidence="1">The sequence shown here is derived from an EMBL/GenBank/DDBJ whole genome shotgun (WGS) entry which is preliminary data.</text>
</comment>
<reference evidence="1" key="1">
    <citation type="journal article" date="2014" name="Int. J. Syst. Evol. Microbiol.">
        <title>Complete genome sequence of Corynebacterium casei LMG S-19264T (=DSM 44701T), isolated from a smear-ripened cheese.</title>
        <authorList>
            <consortium name="US DOE Joint Genome Institute (JGI-PGF)"/>
            <person name="Walter F."/>
            <person name="Albersmeier A."/>
            <person name="Kalinowski J."/>
            <person name="Ruckert C."/>
        </authorList>
    </citation>
    <scope>NUCLEOTIDE SEQUENCE</scope>
    <source>
        <strain evidence="1">VKM B-1513</strain>
    </source>
</reference>
<dbReference type="RefSeq" id="WP_271186633.1">
    <property type="nucleotide sequence ID" value="NZ_BSFE01000004.1"/>
</dbReference>
<reference evidence="1" key="2">
    <citation type="submission" date="2023-01" db="EMBL/GenBank/DDBJ databases">
        <authorList>
            <person name="Sun Q."/>
            <person name="Evtushenko L."/>
        </authorList>
    </citation>
    <scope>NUCLEOTIDE SEQUENCE</scope>
    <source>
        <strain evidence="1">VKM B-1513</strain>
    </source>
</reference>
<evidence type="ECO:0000313" key="1">
    <source>
        <dbReference type="EMBL" id="GLK52264.1"/>
    </source>
</evidence>
<protein>
    <submittedName>
        <fullName evidence="1">Uncharacterized protein</fullName>
    </submittedName>
</protein>
<dbReference type="Proteomes" id="UP001143486">
    <property type="component" value="Unassembled WGS sequence"/>
</dbReference>